<keyword evidence="2" id="KW-1185">Reference proteome</keyword>
<dbReference type="AlphaFoldDB" id="A0AAW0KBS8"/>
<evidence type="ECO:0000313" key="2">
    <source>
        <dbReference type="Proteomes" id="UP000237347"/>
    </source>
</evidence>
<comment type="caution">
    <text evidence="1">The sequence shown here is derived from an EMBL/GenBank/DDBJ whole genome shotgun (WGS) entry which is preliminary data.</text>
</comment>
<gene>
    <name evidence="1" type="ORF">CFP56_022823</name>
</gene>
<protein>
    <submittedName>
        <fullName evidence="1">Uncharacterized protein</fullName>
    </submittedName>
</protein>
<dbReference type="Proteomes" id="UP000237347">
    <property type="component" value="Unassembled WGS sequence"/>
</dbReference>
<reference evidence="1 2" key="1">
    <citation type="journal article" date="2018" name="Sci. Data">
        <title>The draft genome sequence of cork oak.</title>
        <authorList>
            <person name="Ramos A.M."/>
            <person name="Usie A."/>
            <person name="Barbosa P."/>
            <person name="Barros P.M."/>
            <person name="Capote T."/>
            <person name="Chaves I."/>
            <person name="Simoes F."/>
            <person name="Abreu I."/>
            <person name="Carrasquinho I."/>
            <person name="Faro C."/>
            <person name="Guimaraes J.B."/>
            <person name="Mendonca D."/>
            <person name="Nobrega F."/>
            <person name="Rodrigues L."/>
            <person name="Saibo N.J.M."/>
            <person name="Varela M.C."/>
            <person name="Egas C."/>
            <person name="Matos J."/>
            <person name="Miguel C.M."/>
            <person name="Oliveira M.M."/>
            <person name="Ricardo C.P."/>
            <person name="Goncalves S."/>
        </authorList>
    </citation>
    <scope>NUCLEOTIDE SEQUENCE [LARGE SCALE GENOMIC DNA]</scope>
    <source>
        <strain evidence="2">cv. HL8</strain>
    </source>
</reference>
<evidence type="ECO:0000313" key="1">
    <source>
        <dbReference type="EMBL" id="KAK7836215.1"/>
    </source>
</evidence>
<accession>A0AAW0KBS8</accession>
<dbReference type="EMBL" id="PKMF04000358">
    <property type="protein sequence ID" value="KAK7836215.1"/>
    <property type="molecule type" value="Genomic_DNA"/>
</dbReference>
<sequence>MKGIYQSTDHVSDVLLHISLLHSAEEEKRKQLNCSPFQCRKFGIIGFPFTNSAEPNCCLLPENYEKTPPTIQLRWSEDHMKL</sequence>
<proteinExistence type="predicted"/>
<organism evidence="1 2">
    <name type="scientific">Quercus suber</name>
    <name type="common">Cork oak</name>
    <dbReference type="NCBI Taxonomy" id="58331"/>
    <lineage>
        <taxon>Eukaryota</taxon>
        <taxon>Viridiplantae</taxon>
        <taxon>Streptophyta</taxon>
        <taxon>Embryophyta</taxon>
        <taxon>Tracheophyta</taxon>
        <taxon>Spermatophyta</taxon>
        <taxon>Magnoliopsida</taxon>
        <taxon>eudicotyledons</taxon>
        <taxon>Gunneridae</taxon>
        <taxon>Pentapetalae</taxon>
        <taxon>rosids</taxon>
        <taxon>fabids</taxon>
        <taxon>Fagales</taxon>
        <taxon>Fagaceae</taxon>
        <taxon>Quercus</taxon>
    </lineage>
</organism>
<name>A0AAW0KBS8_QUESU</name>